<reference evidence="1 2" key="1">
    <citation type="journal article" date="2018" name="Nat. Ecol. Evol.">
        <title>Shark genomes provide insights into elasmobranch evolution and the origin of vertebrates.</title>
        <authorList>
            <person name="Hara Y"/>
            <person name="Yamaguchi K"/>
            <person name="Onimaru K"/>
            <person name="Kadota M"/>
            <person name="Koyanagi M"/>
            <person name="Keeley SD"/>
            <person name="Tatsumi K"/>
            <person name="Tanaka K"/>
            <person name="Motone F"/>
            <person name="Kageyama Y"/>
            <person name="Nozu R"/>
            <person name="Adachi N"/>
            <person name="Nishimura O"/>
            <person name="Nakagawa R"/>
            <person name="Tanegashima C"/>
            <person name="Kiyatake I"/>
            <person name="Matsumoto R"/>
            <person name="Murakumo K"/>
            <person name="Nishida K"/>
            <person name="Terakita A"/>
            <person name="Kuratani S"/>
            <person name="Sato K"/>
            <person name="Hyodo S Kuraku.S."/>
        </authorList>
    </citation>
    <scope>NUCLEOTIDE SEQUENCE [LARGE SCALE GENOMIC DNA]</scope>
</reference>
<dbReference type="EMBL" id="BEZZ01115696">
    <property type="protein sequence ID" value="GCC43811.1"/>
    <property type="molecule type" value="Genomic_DNA"/>
</dbReference>
<feature type="non-terminal residue" evidence="1">
    <location>
        <position position="61"/>
    </location>
</feature>
<organism evidence="1 2">
    <name type="scientific">Chiloscyllium punctatum</name>
    <name type="common">Brownbanded bambooshark</name>
    <name type="synonym">Hemiscyllium punctatum</name>
    <dbReference type="NCBI Taxonomy" id="137246"/>
    <lineage>
        <taxon>Eukaryota</taxon>
        <taxon>Metazoa</taxon>
        <taxon>Chordata</taxon>
        <taxon>Craniata</taxon>
        <taxon>Vertebrata</taxon>
        <taxon>Chondrichthyes</taxon>
        <taxon>Elasmobranchii</taxon>
        <taxon>Galeomorphii</taxon>
        <taxon>Galeoidea</taxon>
        <taxon>Orectolobiformes</taxon>
        <taxon>Hemiscylliidae</taxon>
        <taxon>Chiloscyllium</taxon>
    </lineage>
</organism>
<comment type="caution">
    <text evidence="1">The sequence shown here is derived from an EMBL/GenBank/DDBJ whole genome shotgun (WGS) entry which is preliminary data.</text>
</comment>
<accession>A0A401TMA5</accession>
<dbReference type="OrthoDB" id="8947436at2759"/>
<gene>
    <name evidence="1" type="ORF">chiPu_0027851</name>
</gene>
<dbReference type="Proteomes" id="UP000287033">
    <property type="component" value="Unassembled WGS sequence"/>
</dbReference>
<proteinExistence type="predicted"/>
<protein>
    <submittedName>
        <fullName evidence="1">Uncharacterized protein</fullName>
    </submittedName>
</protein>
<keyword evidence="2" id="KW-1185">Reference proteome</keyword>
<evidence type="ECO:0000313" key="1">
    <source>
        <dbReference type="EMBL" id="GCC43811.1"/>
    </source>
</evidence>
<name>A0A401TMA5_CHIPU</name>
<sequence>MPVIVEKGYQHGDERLDALLTTLWSQHDTDVGTLKSVSPVVIRFKPGAGAFVKFLTNGVIL</sequence>
<evidence type="ECO:0000313" key="2">
    <source>
        <dbReference type="Proteomes" id="UP000287033"/>
    </source>
</evidence>
<dbReference type="AlphaFoldDB" id="A0A401TMA5"/>